<dbReference type="STRING" id="1385510.GCA_000425205_02807"/>
<dbReference type="PANTHER" id="PTHR34772">
    <property type="entry name" value="RNA-BINDING PROTEIN HFQ"/>
    <property type="match status" value="1"/>
</dbReference>
<feature type="domain" description="Sm" evidence="4">
    <location>
        <begin position="6"/>
        <end position="66"/>
    </location>
</feature>
<dbReference type="RefSeq" id="WP_026801106.1">
    <property type="nucleotide sequence ID" value="NZ_AULI01000012.1"/>
</dbReference>
<proteinExistence type="inferred from homology"/>
<dbReference type="Pfam" id="PF17209">
    <property type="entry name" value="Hfq"/>
    <property type="match status" value="1"/>
</dbReference>
<dbReference type="AlphaFoldDB" id="A0A0A5I542"/>
<gene>
    <name evidence="3" type="primary">hfq</name>
    <name evidence="5" type="ORF">N781_06130</name>
</gene>
<dbReference type="InterPro" id="IPR005001">
    <property type="entry name" value="Hfq"/>
</dbReference>
<dbReference type="InterPro" id="IPR010920">
    <property type="entry name" value="LSM_dom_sf"/>
</dbReference>
<evidence type="ECO:0000256" key="3">
    <source>
        <dbReference type="HAMAP-Rule" id="MF_00436"/>
    </source>
</evidence>
<accession>A0A0A5I542</accession>
<dbReference type="OrthoDB" id="9799751at2"/>
<dbReference type="PROSITE" id="PS52002">
    <property type="entry name" value="SM"/>
    <property type="match status" value="1"/>
</dbReference>
<dbReference type="Gene3D" id="2.30.30.100">
    <property type="match status" value="1"/>
</dbReference>
<comment type="similarity">
    <text evidence="3">Belongs to the Hfq family.</text>
</comment>
<dbReference type="GO" id="GO:0003723">
    <property type="term" value="F:RNA binding"/>
    <property type="evidence" value="ECO:0007669"/>
    <property type="project" value="UniProtKB-UniRule"/>
</dbReference>
<evidence type="ECO:0000256" key="2">
    <source>
        <dbReference type="ARBA" id="ARBA00023016"/>
    </source>
</evidence>
<name>A0A0A5I542_9BACI</name>
<protein>
    <recommendedName>
        <fullName evidence="3">RNA-binding protein Hfq</fullName>
    </recommendedName>
</protein>
<comment type="subunit">
    <text evidence="3">Homohexamer.</text>
</comment>
<evidence type="ECO:0000256" key="1">
    <source>
        <dbReference type="ARBA" id="ARBA00022884"/>
    </source>
</evidence>
<dbReference type="GO" id="GO:0045974">
    <property type="term" value="P:regulation of translation, ncRNA-mediated"/>
    <property type="evidence" value="ECO:0007669"/>
    <property type="project" value="TreeGrafter"/>
</dbReference>
<sequence length="72" mass="8198">MVEIQNVFLEELKKNQTNVTVFTTNGVQLRGTIQNFDKFCVVLSVNGKQQLLFKHAISTISPQTPVQIHQQK</sequence>
<dbReference type="GO" id="GO:0006355">
    <property type="term" value="P:regulation of DNA-templated transcription"/>
    <property type="evidence" value="ECO:0007669"/>
    <property type="project" value="InterPro"/>
</dbReference>
<dbReference type="Proteomes" id="UP000030528">
    <property type="component" value="Unassembled WGS sequence"/>
</dbReference>
<evidence type="ECO:0000313" key="5">
    <source>
        <dbReference type="EMBL" id="KGX90942.1"/>
    </source>
</evidence>
<reference evidence="5 6" key="1">
    <citation type="submission" date="2013-08" db="EMBL/GenBank/DDBJ databases">
        <authorList>
            <person name="Huang J."/>
            <person name="Wang G."/>
        </authorList>
    </citation>
    <scope>NUCLEOTIDE SEQUENCE [LARGE SCALE GENOMIC DNA]</scope>
    <source>
        <strain evidence="5 6">JSM 076056</strain>
    </source>
</reference>
<evidence type="ECO:0000313" key="6">
    <source>
        <dbReference type="Proteomes" id="UP000030528"/>
    </source>
</evidence>
<dbReference type="HAMAP" id="MF_00436">
    <property type="entry name" value="Hfq"/>
    <property type="match status" value="1"/>
</dbReference>
<dbReference type="GO" id="GO:0005829">
    <property type="term" value="C:cytosol"/>
    <property type="evidence" value="ECO:0007669"/>
    <property type="project" value="TreeGrafter"/>
</dbReference>
<dbReference type="CDD" id="cd01716">
    <property type="entry name" value="Hfq"/>
    <property type="match status" value="1"/>
</dbReference>
<comment type="function">
    <text evidence="3">RNA chaperone that binds small regulatory RNA (sRNAs) and mRNAs to facilitate mRNA translational regulation in response to envelope stress, environmental stress and changes in metabolite concentrations. Also binds with high specificity to tRNAs.</text>
</comment>
<dbReference type="GO" id="GO:0043487">
    <property type="term" value="P:regulation of RNA stability"/>
    <property type="evidence" value="ECO:0007669"/>
    <property type="project" value="TreeGrafter"/>
</dbReference>
<comment type="caution">
    <text evidence="5">The sequence shown here is derived from an EMBL/GenBank/DDBJ whole genome shotgun (WGS) entry which is preliminary data.</text>
</comment>
<keyword evidence="2 3" id="KW-0346">Stress response</keyword>
<keyword evidence="1 3" id="KW-0694">RNA-binding</keyword>
<dbReference type="SUPFAM" id="SSF50182">
    <property type="entry name" value="Sm-like ribonucleoproteins"/>
    <property type="match status" value="1"/>
</dbReference>
<dbReference type="EMBL" id="AVPE01000012">
    <property type="protein sequence ID" value="KGX90942.1"/>
    <property type="molecule type" value="Genomic_DNA"/>
</dbReference>
<dbReference type="eggNOG" id="COG1923">
    <property type="taxonomic scope" value="Bacteria"/>
</dbReference>
<dbReference type="InterPro" id="IPR047575">
    <property type="entry name" value="Sm"/>
</dbReference>
<dbReference type="PANTHER" id="PTHR34772:SF1">
    <property type="entry name" value="RNA-BINDING PROTEIN HFQ"/>
    <property type="match status" value="1"/>
</dbReference>
<evidence type="ECO:0000259" key="4">
    <source>
        <dbReference type="PROSITE" id="PS52002"/>
    </source>
</evidence>
<organism evidence="5 6">
    <name type="scientific">Pontibacillus halophilus JSM 076056 = DSM 19796</name>
    <dbReference type="NCBI Taxonomy" id="1385510"/>
    <lineage>
        <taxon>Bacteria</taxon>
        <taxon>Bacillati</taxon>
        <taxon>Bacillota</taxon>
        <taxon>Bacilli</taxon>
        <taxon>Bacillales</taxon>
        <taxon>Bacillaceae</taxon>
        <taxon>Pontibacillus</taxon>
    </lineage>
</organism>
<keyword evidence="6" id="KW-1185">Reference proteome</keyword>
<dbReference type="NCBIfam" id="TIGR02383">
    <property type="entry name" value="Hfq"/>
    <property type="match status" value="1"/>
</dbReference>